<evidence type="ECO:0000313" key="1">
    <source>
        <dbReference type="EnsemblMetazoa" id="Aqu2.1.41753_001"/>
    </source>
</evidence>
<organism evidence="1">
    <name type="scientific">Amphimedon queenslandica</name>
    <name type="common">Sponge</name>
    <dbReference type="NCBI Taxonomy" id="400682"/>
    <lineage>
        <taxon>Eukaryota</taxon>
        <taxon>Metazoa</taxon>
        <taxon>Porifera</taxon>
        <taxon>Demospongiae</taxon>
        <taxon>Heteroscleromorpha</taxon>
        <taxon>Haplosclerida</taxon>
        <taxon>Niphatidae</taxon>
        <taxon>Amphimedon</taxon>
    </lineage>
</organism>
<sequence length="38" mass="4776">MQYMYLCKYYFKYYHFDCNFFLCPFALRSIHISKTAFA</sequence>
<reference evidence="1" key="1">
    <citation type="submission" date="2017-05" db="UniProtKB">
        <authorList>
            <consortium name="EnsemblMetazoa"/>
        </authorList>
    </citation>
    <scope>IDENTIFICATION</scope>
</reference>
<dbReference type="InParanoid" id="A0A1X7VQQ0"/>
<dbReference type="AlphaFoldDB" id="A0A1X7VQQ0"/>
<dbReference type="EnsemblMetazoa" id="Aqu2.1.41753_001">
    <property type="protein sequence ID" value="Aqu2.1.41753_001"/>
    <property type="gene ID" value="Aqu2.1.41753"/>
</dbReference>
<protein>
    <submittedName>
        <fullName evidence="1">Uncharacterized protein</fullName>
    </submittedName>
</protein>
<proteinExistence type="predicted"/>
<accession>A0A1X7VQQ0</accession>
<name>A0A1X7VQQ0_AMPQE</name>